<comment type="caution">
    <text evidence="2">The sequence shown here is derived from an EMBL/GenBank/DDBJ whole genome shotgun (WGS) entry which is preliminary data.</text>
</comment>
<feature type="compositionally biased region" description="Basic residues" evidence="1">
    <location>
        <begin position="1"/>
        <end position="17"/>
    </location>
</feature>
<accession>A0AAV7WNL8</accession>
<reference evidence="2" key="1">
    <citation type="journal article" date="2022" name="bioRxiv">
        <title>Sequencing and chromosome-scale assembly of the giantPleurodeles waltlgenome.</title>
        <authorList>
            <person name="Brown T."/>
            <person name="Elewa A."/>
            <person name="Iarovenko S."/>
            <person name="Subramanian E."/>
            <person name="Araus A.J."/>
            <person name="Petzold A."/>
            <person name="Susuki M."/>
            <person name="Suzuki K.-i.T."/>
            <person name="Hayashi T."/>
            <person name="Toyoda A."/>
            <person name="Oliveira C."/>
            <person name="Osipova E."/>
            <person name="Leigh N.D."/>
            <person name="Simon A."/>
            <person name="Yun M.H."/>
        </authorList>
    </citation>
    <scope>NUCLEOTIDE SEQUENCE</scope>
    <source>
        <strain evidence="2">20211129_DDA</strain>
        <tissue evidence="2">Liver</tissue>
    </source>
</reference>
<dbReference type="AlphaFoldDB" id="A0AAV7WNL8"/>
<keyword evidence="3" id="KW-1185">Reference proteome</keyword>
<dbReference type="EMBL" id="JANPWB010000001">
    <property type="protein sequence ID" value="KAJ1215555.1"/>
    <property type="molecule type" value="Genomic_DNA"/>
</dbReference>
<evidence type="ECO:0000256" key="1">
    <source>
        <dbReference type="SAM" id="MobiDB-lite"/>
    </source>
</evidence>
<evidence type="ECO:0000313" key="3">
    <source>
        <dbReference type="Proteomes" id="UP001066276"/>
    </source>
</evidence>
<dbReference type="Proteomes" id="UP001066276">
    <property type="component" value="Chromosome 1_1"/>
</dbReference>
<protein>
    <submittedName>
        <fullName evidence="2">Uncharacterized protein</fullName>
    </submittedName>
</protein>
<organism evidence="2 3">
    <name type="scientific">Pleurodeles waltl</name>
    <name type="common">Iberian ribbed newt</name>
    <dbReference type="NCBI Taxonomy" id="8319"/>
    <lineage>
        <taxon>Eukaryota</taxon>
        <taxon>Metazoa</taxon>
        <taxon>Chordata</taxon>
        <taxon>Craniata</taxon>
        <taxon>Vertebrata</taxon>
        <taxon>Euteleostomi</taxon>
        <taxon>Amphibia</taxon>
        <taxon>Batrachia</taxon>
        <taxon>Caudata</taxon>
        <taxon>Salamandroidea</taxon>
        <taxon>Salamandridae</taxon>
        <taxon>Pleurodelinae</taxon>
        <taxon>Pleurodeles</taxon>
    </lineage>
</organism>
<gene>
    <name evidence="2" type="ORF">NDU88_003163</name>
</gene>
<evidence type="ECO:0000313" key="2">
    <source>
        <dbReference type="EMBL" id="KAJ1215555.1"/>
    </source>
</evidence>
<sequence length="97" mass="10984">MQGRRKQSAMASRHQRKNNPGMPAVVRNLRGISDAFTSAYQEEEHLHVCEQMHFRVEVMKSLDAKGREAQACAKHWSQGAADKRDKRLSIAGSHITQ</sequence>
<feature type="region of interest" description="Disordered" evidence="1">
    <location>
        <begin position="1"/>
        <end position="24"/>
    </location>
</feature>
<name>A0AAV7WNL8_PLEWA</name>
<proteinExistence type="predicted"/>